<geneLocation type="plasmid" evidence="2">
    <name>pLKL</name>
</geneLocation>
<dbReference type="Pfam" id="PF10651">
    <property type="entry name" value="BppU_N"/>
    <property type="match status" value="1"/>
</dbReference>
<dbReference type="EMBL" id="AB219181">
    <property type="protein sequence ID" value="BAE02831.1"/>
    <property type="molecule type" value="Genomic_DNA"/>
</dbReference>
<feature type="domain" description="BppU N-terminal" evidence="1">
    <location>
        <begin position="27"/>
        <end position="156"/>
    </location>
</feature>
<dbReference type="Gene3D" id="2.60.40.3350">
    <property type="match status" value="1"/>
</dbReference>
<proteinExistence type="predicted"/>
<keyword evidence="2" id="KW-0614">Plasmid</keyword>
<protein>
    <submittedName>
        <fullName evidence="2">Minor capsid protein</fullName>
    </submittedName>
</protein>
<reference evidence="2" key="1">
    <citation type="submission" date="2005-06" db="EMBL/GenBank/DDBJ databases">
        <title>Plasmid related with its host growth in Lactobacillus plantarum.</title>
        <authorList>
            <person name="Doi K."/>
            <person name="Ohmomo S."/>
            <person name="Ogata S."/>
        </authorList>
    </citation>
    <scope>NUCLEOTIDE SEQUENCE</scope>
    <source>
        <strain evidence="2">NGRI0101</strain>
        <plasmid evidence="2">pLKL</plasmid>
    </source>
</reference>
<sequence>MELTFIIGEDRRDLVKDIQNFKIDFAKSTSNWVQARQYENAMRQVFVNMLNDDRTPFNLTGCNIVFEGLLPDKTTRIYDNWDGVILDPLTGQFRFDMPKQAFAIAGSYVQAFFRIMRDGDSIATLEFDMTVLADKVISGLIPADYITPIEDIMNQAEAKLRQTGIDCQALLDEWKQKFNDEFNAINNQSPRI</sequence>
<evidence type="ECO:0000313" key="2">
    <source>
        <dbReference type="EMBL" id="BAE02831.1"/>
    </source>
</evidence>
<dbReference type="InterPro" id="IPR018913">
    <property type="entry name" value="BppU_N"/>
</dbReference>
<evidence type="ECO:0000259" key="1">
    <source>
        <dbReference type="Pfam" id="PF10651"/>
    </source>
</evidence>
<name>Q4LDX7_LACPN</name>
<organism evidence="2">
    <name type="scientific">Lactiplantibacillus plantarum</name>
    <name type="common">Lactobacillus plantarum</name>
    <dbReference type="NCBI Taxonomy" id="1590"/>
    <lineage>
        <taxon>Bacteria</taxon>
        <taxon>Bacillati</taxon>
        <taxon>Bacillota</taxon>
        <taxon>Bacilli</taxon>
        <taxon>Lactobacillales</taxon>
        <taxon>Lactobacillaceae</taxon>
        <taxon>Lactiplantibacillus</taxon>
    </lineage>
</organism>
<accession>Q4LDX7</accession>
<dbReference type="AlphaFoldDB" id="Q4LDX7"/>